<keyword evidence="4" id="KW-0804">Transcription</keyword>
<keyword evidence="3" id="KW-0238">DNA-binding</keyword>
<dbReference type="GO" id="GO:0009089">
    <property type="term" value="P:lysine biosynthetic process via diaminopimelate"/>
    <property type="evidence" value="ECO:0007669"/>
    <property type="project" value="TreeGrafter"/>
</dbReference>
<dbReference type="SUPFAM" id="SSF53850">
    <property type="entry name" value="Periplasmic binding protein-like II"/>
    <property type="match status" value="1"/>
</dbReference>
<evidence type="ECO:0000259" key="5">
    <source>
        <dbReference type="PROSITE" id="PS50931"/>
    </source>
</evidence>
<dbReference type="PROSITE" id="PS50931">
    <property type="entry name" value="HTH_LYSR"/>
    <property type="match status" value="1"/>
</dbReference>
<dbReference type="RefSeq" id="WP_327788337.1">
    <property type="nucleotide sequence ID" value="NZ_JARGEQ010000051.1"/>
</dbReference>
<dbReference type="InterPro" id="IPR005119">
    <property type="entry name" value="LysR_subst-bd"/>
</dbReference>
<comment type="caution">
    <text evidence="6">The sequence shown here is derived from an EMBL/GenBank/DDBJ whole genome shotgun (WGS) entry which is preliminary data.</text>
</comment>
<dbReference type="InterPro" id="IPR000847">
    <property type="entry name" value="LysR_HTH_N"/>
</dbReference>
<dbReference type="Proteomes" id="UP001301140">
    <property type="component" value="Unassembled WGS sequence"/>
</dbReference>
<evidence type="ECO:0000256" key="4">
    <source>
        <dbReference type="ARBA" id="ARBA00023163"/>
    </source>
</evidence>
<dbReference type="PANTHER" id="PTHR30427:SF1">
    <property type="entry name" value="TRANSCRIPTIONAL ACTIVATOR PROTEIN LYSR"/>
    <property type="match status" value="1"/>
</dbReference>
<gene>
    <name evidence="6" type="ORF">PZ740_05910</name>
</gene>
<keyword evidence="7" id="KW-1185">Reference proteome</keyword>
<reference evidence="6 7" key="1">
    <citation type="submission" date="2023-03" db="EMBL/GenBank/DDBJ databases">
        <title>YIM 152171 draft genome.</title>
        <authorList>
            <person name="Yang Z."/>
        </authorList>
    </citation>
    <scope>NUCLEOTIDE SEQUENCE [LARGE SCALE GENOMIC DNA]</scope>
    <source>
        <strain evidence="6 7">YIM 152171</strain>
    </source>
</reference>
<dbReference type="Pfam" id="PF00126">
    <property type="entry name" value="HTH_1"/>
    <property type="match status" value="1"/>
</dbReference>
<dbReference type="Gene3D" id="1.10.10.10">
    <property type="entry name" value="Winged helix-like DNA-binding domain superfamily/Winged helix DNA-binding domain"/>
    <property type="match status" value="1"/>
</dbReference>
<evidence type="ECO:0000313" key="6">
    <source>
        <dbReference type="EMBL" id="MDF1585918.1"/>
    </source>
</evidence>
<sequence>MRLRHIEAFYAIRKAGSINAAARLLNISQPALSKTIQHAETVIGFKLFERVRRRLVPTAEAELLFAEAEKIYRGIEELRRLASNLQRGAVSNLRVGFLPSLGIGLAPRAITTLRQANPQLSFDIRTLNYDEIVTKLLSLEIDIGLAYDIHRKAGIRSTTLGEARLVYVQQRAAAPRARPERMTLEEIDLERLVGLEIDSPVGSLLCDAFTARGLVYAPAIQVHTYSVAAAFASESVGCAVVDQFTAHAWRHSLDVIPLEPPLSFSVVALTPELATPSQTLQHFMTVLRQGCLELA</sequence>
<keyword evidence="2" id="KW-0805">Transcription regulation</keyword>
<protein>
    <submittedName>
        <fullName evidence="6">LysR family transcriptional regulator</fullName>
    </submittedName>
</protein>
<evidence type="ECO:0000256" key="2">
    <source>
        <dbReference type="ARBA" id="ARBA00023015"/>
    </source>
</evidence>
<dbReference type="EMBL" id="JARGEQ010000051">
    <property type="protein sequence ID" value="MDF1585918.1"/>
    <property type="molecule type" value="Genomic_DNA"/>
</dbReference>
<dbReference type="GO" id="GO:0010628">
    <property type="term" value="P:positive regulation of gene expression"/>
    <property type="evidence" value="ECO:0007669"/>
    <property type="project" value="TreeGrafter"/>
</dbReference>
<evidence type="ECO:0000256" key="3">
    <source>
        <dbReference type="ARBA" id="ARBA00023125"/>
    </source>
</evidence>
<dbReference type="Pfam" id="PF03466">
    <property type="entry name" value="LysR_substrate"/>
    <property type="match status" value="1"/>
</dbReference>
<dbReference type="PRINTS" id="PR00039">
    <property type="entry name" value="HTHLYSR"/>
</dbReference>
<proteinExistence type="inferred from homology"/>
<name>A0AAP3UYE1_9PROT</name>
<evidence type="ECO:0000256" key="1">
    <source>
        <dbReference type="ARBA" id="ARBA00009437"/>
    </source>
</evidence>
<dbReference type="InterPro" id="IPR036390">
    <property type="entry name" value="WH_DNA-bd_sf"/>
</dbReference>
<dbReference type="GO" id="GO:0043565">
    <property type="term" value="F:sequence-specific DNA binding"/>
    <property type="evidence" value="ECO:0007669"/>
    <property type="project" value="TreeGrafter"/>
</dbReference>
<dbReference type="AlphaFoldDB" id="A0AAP3UYE1"/>
<dbReference type="GO" id="GO:0003700">
    <property type="term" value="F:DNA-binding transcription factor activity"/>
    <property type="evidence" value="ECO:0007669"/>
    <property type="project" value="InterPro"/>
</dbReference>
<dbReference type="Gene3D" id="3.40.190.290">
    <property type="match status" value="1"/>
</dbReference>
<dbReference type="InterPro" id="IPR036388">
    <property type="entry name" value="WH-like_DNA-bd_sf"/>
</dbReference>
<dbReference type="SUPFAM" id="SSF46785">
    <property type="entry name" value="Winged helix' DNA-binding domain"/>
    <property type="match status" value="1"/>
</dbReference>
<dbReference type="PANTHER" id="PTHR30427">
    <property type="entry name" value="TRANSCRIPTIONAL ACTIVATOR PROTEIN LYSR"/>
    <property type="match status" value="1"/>
</dbReference>
<comment type="similarity">
    <text evidence="1">Belongs to the LysR transcriptional regulatory family.</text>
</comment>
<accession>A0AAP3UYE1</accession>
<feature type="domain" description="HTH lysR-type" evidence="5">
    <location>
        <begin position="1"/>
        <end position="58"/>
    </location>
</feature>
<evidence type="ECO:0000313" key="7">
    <source>
        <dbReference type="Proteomes" id="UP001301140"/>
    </source>
</evidence>
<organism evidence="6 7">
    <name type="scientific">Marinimicrococcus flavescens</name>
    <dbReference type="NCBI Taxonomy" id="3031815"/>
    <lineage>
        <taxon>Bacteria</taxon>
        <taxon>Pseudomonadati</taxon>
        <taxon>Pseudomonadota</taxon>
        <taxon>Alphaproteobacteria</taxon>
        <taxon>Geminicoccales</taxon>
        <taxon>Geminicoccaceae</taxon>
        <taxon>Marinimicrococcus</taxon>
    </lineage>
</organism>